<evidence type="ECO:0000313" key="2">
    <source>
        <dbReference type="Proteomes" id="UP001141806"/>
    </source>
</evidence>
<name>A0A9Q0K158_9MAGN</name>
<dbReference type="Proteomes" id="UP001141806">
    <property type="component" value="Unassembled WGS sequence"/>
</dbReference>
<sequence>MCSGFLTFFGLSSIVEEYDFIFCGLTWSLLHIVLSLNMIELGPCMGMTELLCWHESGRKVEAYICKYIAICCINIPYVRKSTHLNAFSPFFHRMYTTSTGICIYCISKSRMAMWFKMSESCWKSIPEFLVC</sequence>
<accession>A0A9Q0K158</accession>
<protein>
    <submittedName>
        <fullName evidence="1">Uncharacterized protein</fullName>
    </submittedName>
</protein>
<organism evidence="1 2">
    <name type="scientific">Protea cynaroides</name>
    <dbReference type="NCBI Taxonomy" id="273540"/>
    <lineage>
        <taxon>Eukaryota</taxon>
        <taxon>Viridiplantae</taxon>
        <taxon>Streptophyta</taxon>
        <taxon>Embryophyta</taxon>
        <taxon>Tracheophyta</taxon>
        <taxon>Spermatophyta</taxon>
        <taxon>Magnoliopsida</taxon>
        <taxon>Proteales</taxon>
        <taxon>Proteaceae</taxon>
        <taxon>Protea</taxon>
    </lineage>
</organism>
<proteinExistence type="predicted"/>
<keyword evidence="2" id="KW-1185">Reference proteome</keyword>
<comment type="caution">
    <text evidence="1">The sequence shown here is derived from an EMBL/GenBank/DDBJ whole genome shotgun (WGS) entry which is preliminary data.</text>
</comment>
<gene>
    <name evidence="1" type="ORF">NE237_019914</name>
</gene>
<dbReference type="AlphaFoldDB" id="A0A9Q0K158"/>
<dbReference type="EMBL" id="JAMYWD010000009">
    <property type="protein sequence ID" value="KAJ4960004.1"/>
    <property type="molecule type" value="Genomic_DNA"/>
</dbReference>
<evidence type="ECO:0000313" key="1">
    <source>
        <dbReference type="EMBL" id="KAJ4960004.1"/>
    </source>
</evidence>
<reference evidence="1" key="1">
    <citation type="journal article" date="2023" name="Plant J.">
        <title>The genome of the king protea, Protea cynaroides.</title>
        <authorList>
            <person name="Chang J."/>
            <person name="Duong T.A."/>
            <person name="Schoeman C."/>
            <person name="Ma X."/>
            <person name="Roodt D."/>
            <person name="Barker N."/>
            <person name="Li Z."/>
            <person name="Van de Peer Y."/>
            <person name="Mizrachi E."/>
        </authorList>
    </citation>
    <scope>NUCLEOTIDE SEQUENCE</scope>
    <source>
        <tissue evidence="1">Young leaves</tissue>
    </source>
</reference>